<proteinExistence type="predicted"/>
<sequence length="232" mass="27006">MREKGHEDHEIHDKINEFHETSPEEVKRTAQGILKRGCESVFQRLFGEYIADEIIQAREQGASTAELDEKINTALGHIKNAKKRREATRFAATCRRIFTMIERRRRAATPIEEQTLEELFSSHLSWLTEAQQEELRRIRDEGFGRTEMQERVVEWLGELSGHERANAMEQLREGCTLLLFQVYGKDKANDLIKLKNQGAPKHEIALRLVDEEQKQSKAFGPVCRHFFIEGNY</sequence>
<keyword evidence="2" id="KW-1185">Reference proteome</keyword>
<protein>
    <submittedName>
        <fullName evidence="1">Uncharacterized protein</fullName>
    </submittedName>
</protein>
<organism evidence="1 2">
    <name type="scientific">Meloidogyne enterolobii</name>
    <name type="common">Root-knot nematode worm</name>
    <name type="synonym">Meloidogyne mayaguensis</name>
    <dbReference type="NCBI Taxonomy" id="390850"/>
    <lineage>
        <taxon>Eukaryota</taxon>
        <taxon>Metazoa</taxon>
        <taxon>Ecdysozoa</taxon>
        <taxon>Nematoda</taxon>
        <taxon>Chromadorea</taxon>
        <taxon>Rhabditida</taxon>
        <taxon>Tylenchina</taxon>
        <taxon>Tylenchomorpha</taxon>
        <taxon>Tylenchoidea</taxon>
        <taxon>Meloidogynidae</taxon>
        <taxon>Meloidogyninae</taxon>
        <taxon>Meloidogyne</taxon>
    </lineage>
</organism>
<evidence type="ECO:0000313" key="2">
    <source>
        <dbReference type="Proteomes" id="UP001497535"/>
    </source>
</evidence>
<dbReference type="Proteomes" id="UP001497535">
    <property type="component" value="Unassembled WGS sequence"/>
</dbReference>
<comment type="caution">
    <text evidence="1">The sequence shown here is derived from an EMBL/GenBank/DDBJ whole genome shotgun (WGS) entry which is preliminary data.</text>
</comment>
<evidence type="ECO:0000313" key="1">
    <source>
        <dbReference type="EMBL" id="CAK5079129.1"/>
    </source>
</evidence>
<gene>
    <name evidence="1" type="ORF">MENTE1834_LOCUS26220</name>
</gene>
<name>A0ACB0ZJ61_MELEN</name>
<reference evidence="1" key="1">
    <citation type="submission" date="2023-11" db="EMBL/GenBank/DDBJ databases">
        <authorList>
            <person name="Poullet M."/>
        </authorList>
    </citation>
    <scope>NUCLEOTIDE SEQUENCE</scope>
    <source>
        <strain evidence="1">E1834</strain>
    </source>
</reference>
<accession>A0ACB0ZJ61</accession>
<dbReference type="EMBL" id="CAVMJV010000037">
    <property type="protein sequence ID" value="CAK5079129.1"/>
    <property type="molecule type" value="Genomic_DNA"/>
</dbReference>